<feature type="domain" description="Glycosyl hydrolase family 13 catalytic" evidence="3">
    <location>
        <begin position="162"/>
        <end position="530"/>
    </location>
</feature>
<comment type="caution">
    <text evidence="4">The sequence shown here is derived from an EMBL/GenBank/DDBJ whole genome shotgun (WGS) entry which is preliminary data.</text>
</comment>
<evidence type="ECO:0000256" key="1">
    <source>
        <dbReference type="ARBA" id="ARBA00022801"/>
    </source>
</evidence>
<proteinExistence type="predicted"/>
<protein>
    <submittedName>
        <fullName evidence="4">Cyclomaltodextrinase</fullName>
    </submittedName>
</protein>
<dbReference type="InterPro" id="IPR004185">
    <property type="entry name" value="Glyco_hydro_13_lg-like_dom"/>
</dbReference>
<dbReference type="Pfam" id="PF00128">
    <property type="entry name" value="Alpha-amylase"/>
    <property type="match status" value="1"/>
</dbReference>
<evidence type="ECO:0000313" key="5">
    <source>
        <dbReference type="Proteomes" id="UP000029994"/>
    </source>
</evidence>
<gene>
    <name evidence="4" type="ORF">EA26_08315</name>
</gene>
<keyword evidence="5" id="KW-1185">Reference proteome</keyword>
<dbReference type="Proteomes" id="UP000029994">
    <property type="component" value="Unassembled WGS sequence"/>
</dbReference>
<dbReference type="InterPro" id="IPR006047">
    <property type="entry name" value="GH13_cat_dom"/>
</dbReference>
<dbReference type="GO" id="GO:0005975">
    <property type="term" value="P:carbohydrate metabolic process"/>
    <property type="evidence" value="ECO:0007669"/>
    <property type="project" value="InterPro"/>
</dbReference>
<dbReference type="SUPFAM" id="SSF81296">
    <property type="entry name" value="E set domains"/>
    <property type="match status" value="1"/>
</dbReference>
<dbReference type="AlphaFoldDB" id="A0A099LUH3"/>
<dbReference type="SMART" id="SM00642">
    <property type="entry name" value="Aamy"/>
    <property type="match status" value="1"/>
</dbReference>
<dbReference type="Gene3D" id="2.60.40.10">
    <property type="entry name" value="Immunoglobulins"/>
    <property type="match status" value="1"/>
</dbReference>
<evidence type="ECO:0000256" key="2">
    <source>
        <dbReference type="ARBA" id="ARBA00023295"/>
    </source>
</evidence>
<dbReference type="InterPro" id="IPR017853">
    <property type="entry name" value="GH"/>
</dbReference>
<dbReference type="Pfam" id="PF02903">
    <property type="entry name" value="Alpha-amylase_N"/>
    <property type="match status" value="1"/>
</dbReference>
<organism evidence="4 5">
    <name type="scientific">Vibrio navarrensis</name>
    <dbReference type="NCBI Taxonomy" id="29495"/>
    <lineage>
        <taxon>Bacteria</taxon>
        <taxon>Pseudomonadati</taxon>
        <taxon>Pseudomonadota</taxon>
        <taxon>Gammaproteobacteria</taxon>
        <taxon>Vibrionales</taxon>
        <taxon>Vibrionaceae</taxon>
        <taxon>Vibrio</taxon>
    </lineage>
</organism>
<keyword evidence="1" id="KW-0378">Hydrolase</keyword>
<evidence type="ECO:0000313" key="4">
    <source>
        <dbReference type="EMBL" id="KGK11314.1"/>
    </source>
</evidence>
<dbReference type="eggNOG" id="COG0366">
    <property type="taxonomic scope" value="Bacteria"/>
</dbReference>
<keyword evidence="2" id="KW-0326">Glycosidase</keyword>
<dbReference type="PANTHER" id="PTHR10357:SF210">
    <property type="entry name" value="MALTODEXTRIN GLUCOSIDASE"/>
    <property type="match status" value="1"/>
</dbReference>
<dbReference type="GeneID" id="43683197"/>
<evidence type="ECO:0000259" key="3">
    <source>
        <dbReference type="SMART" id="SM00642"/>
    </source>
</evidence>
<dbReference type="CDD" id="cd11338">
    <property type="entry name" value="AmyAc_CMD"/>
    <property type="match status" value="1"/>
</dbReference>
<dbReference type="RefSeq" id="WP_039426564.1">
    <property type="nucleotide sequence ID" value="NZ_CP061844.1"/>
</dbReference>
<dbReference type="InterPro" id="IPR014756">
    <property type="entry name" value="Ig_E-set"/>
</dbReference>
<dbReference type="EMBL" id="JMCG01000001">
    <property type="protein sequence ID" value="KGK11314.1"/>
    <property type="molecule type" value="Genomic_DNA"/>
</dbReference>
<dbReference type="SUPFAM" id="SSF51445">
    <property type="entry name" value="(Trans)glycosidases"/>
    <property type="match status" value="1"/>
</dbReference>
<accession>A0A099LUH3</accession>
<dbReference type="GO" id="GO:0004553">
    <property type="term" value="F:hydrolase activity, hydrolyzing O-glycosyl compounds"/>
    <property type="evidence" value="ECO:0007669"/>
    <property type="project" value="InterPro"/>
</dbReference>
<dbReference type="STRING" id="29495.EA26_08315"/>
<reference evidence="4 5" key="1">
    <citation type="submission" date="2014-04" db="EMBL/GenBank/DDBJ databases">
        <title>Genome sequencing of Vibrio navarrensis strains.</title>
        <authorList>
            <person name="Gladney L.M."/>
            <person name="Katz L.S."/>
            <person name="Marino-Ramirez L."/>
            <person name="Jordan I.K."/>
        </authorList>
    </citation>
    <scope>NUCLEOTIDE SEQUENCE [LARGE SCALE GENOMIC DNA]</scope>
    <source>
        <strain evidence="4 5">ATCC 51183</strain>
    </source>
</reference>
<dbReference type="InterPro" id="IPR045857">
    <property type="entry name" value="O16G_dom_2"/>
</dbReference>
<dbReference type="CDD" id="cd02857">
    <property type="entry name" value="E_set_CDase_PDE_N"/>
    <property type="match status" value="1"/>
</dbReference>
<name>A0A099LUH3_9VIBR</name>
<sequence>MITRSSLTHLAKSADSYAYDNDTLHIRFRSAKGEVDRVTLWIGDPYTWAEGGLDGGNLGGSDAHGWTGGTEVPMQLEGQSEHHDHWFAPFVPPKKRTRYGFILHGKAGEKLLFGEKRCVDIQDERTAEIELSNLSNFFCFPYINPKDVLKTPQWVRSTIWYQIFPERFYNGRAEISPANVQPWGSTPTSDNFMGGDLWGVIEKLDYLQELGVNGLYFCPIFTANANHKYDTVDYYNVDPHFGGNEAFRALVQEAHRRGMKVMLDAVFNHIGHQSPLWLDVVEKGAESRYADWFWIKQFPVYPDKPKSEWDFSNLNYETFGNVAEMPKLNTENPECRAYLLDVARHWVQEFDIDGWRLDVANEVDHEFWRDFRRLVKGIKPDCYILGEIWHEGMPWLRGDQYDSLMNYPLTQAITDFFALGNDDKTSFINAVTRSYLAYPRNVNEAMFNLLESHDTTRLLSLCGNDKRKAKLAYLFMFTQVGSPCIYYGGEVGMDGQKGMGLELNRKCMIWDEQQQDLEFKAFMQKLIRLRQAYPECNQPYLEWIEVEHPHVVAFRKGALQVVLNNSDSEARCLINGAELALTAFGFELRDLSTAEVL</sequence>
<dbReference type="Gene3D" id="3.90.400.10">
    <property type="entry name" value="Oligo-1,6-glucosidase, Domain 2"/>
    <property type="match status" value="1"/>
</dbReference>
<dbReference type="PANTHER" id="PTHR10357">
    <property type="entry name" value="ALPHA-AMYLASE FAMILY MEMBER"/>
    <property type="match status" value="1"/>
</dbReference>
<dbReference type="Gene3D" id="3.20.20.80">
    <property type="entry name" value="Glycosidases"/>
    <property type="match status" value="1"/>
</dbReference>
<dbReference type="InterPro" id="IPR013783">
    <property type="entry name" value="Ig-like_fold"/>
</dbReference>